<name>A0A382TF28_9ZZZZ</name>
<gene>
    <name evidence="1" type="ORF">METZ01_LOCUS373457</name>
</gene>
<dbReference type="EMBL" id="UINC01136070">
    <property type="protein sequence ID" value="SVD20603.1"/>
    <property type="molecule type" value="Genomic_DNA"/>
</dbReference>
<evidence type="ECO:0000313" key="1">
    <source>
        <dbReference type="EMBL" id="SVD20603.1"/>
    </source>
</evidence>
<protein>
    <submittedName>
        <fullName evidence="1">Uncharacterized protein</fullName>
    </submittedName>
</protein>
<dbReference type="AlphaFoldDB" id="A0A382TF28"/>
<feature type="non-terminal residue" evidence="1">
    <location>
        <position position="1"/>
    </location>
</feature>
<organism evidence="1">
    <name type="scientific">marine metagenome</name>
    <dbReference type="NCBI Taxonomy" id="408172"/>
    <lineage>
        <taxon>unclassified sequences</taxon>
        <taxon>metagenomes</taxon>
        <taxon>ecological metagenomes</taxon>
    </lineage>
</organism>
<reference evidence="1" key="1">
    <citation type="submission" date="2018-05" db="EMBL/GenBank/DDBJ databases">
        <authorList>
            <person name="Lanie J.A."/>
            <person name="Ng W.-L."/>
            <person name="Kazmierczak K.M."/>
            <person name="Andrzejewski T.M."/>
            <person name="Davidsen T.M."/>
            <person name="Wayne K.J."/>
            <person name="Tettelin H."/>
            <person name="Glass J.I."/>
            <person name="Rusch D."/>
            <person name="Podicherti R."/>
            <person name="Tsui H.-C.T."/>
            <person name="Winkler M.E."/>
        </authorList>
    </citation>
    <scope>NUCLEOTIDE SEQUENCE</scope>
</reference>
<proteinExistence type="predicted"/>
<accession>A0A382TF28</accession>
<feature type="non-terminal residue" evidence="1">
    <location>
        <position position="302"/>
    </location>
</feature>
<sequence length="302" mass="35004">DLEIPFIVDDGVSSPIDGFASESKSDTAYLVINNIKNVTHTVYFDDDIISLDELFHLPEDSTLISEIPFYIDFKLDGNNTHEVNWDSLQWSFHKLDTEDEQRVYAYKTAEGFFIDSLFNNFNGKTGLKVFVTDHDNSANSLSDSIIINIPIFIDQRNDTLKQFNLYHDITNYSLDVSTIDTVREVRYFRLPQFANENNTSKSMPEKLRFEWEKNDGLDIDTDFNLNTDDTLNIFYRLELIDTLTNVVSILKDRLPHNDFIDSDTIWVEINLEGEEFPFYYDSQGYTSQLDTMAIDINGLSTY</sequence>